<evidence type="ECO:0000313" key="1">
    <source>
        <dbReference type="EMBL" id="SVC14285.1"/>
    </source>
</evidence>
<accession>A0A382JRJ6</accession>
<feature type="non-terminal residue" evidence="1">
    <location>
        <position position="1"/>
    </location>
</feature>
<gene>
    <name evidence="1" type="ORF">METZ01_LOCUS267139</name>
</gene>
<dbReference type="PANTHER" id="PTHR31630">
    <property type="entry name" value="PHYTANOYL-COA DIOXYGENASE-RELATED-RELATED"/>
    <property type="match status" value="1"/>
</dbReference>
<organism evidence="1">
    <name type="scientific">marine metagenome</name>
    <dbReference type="NCBI Taxonomy" id="408172"/>
    <lineage>
        <taxon>unclassified sequences</taxon>
        <taxon>metagenomes</taxon>
        <taxon>ecological metagenomes</taxon>
    </lineage>
</organism>
<dbReference type="EMBL" id="UINC01075772">
    <property type="protein sequence ID" value="SVC14285.1"/>
    <property type="molecule type" value="Genomic_DNA"/>
</dbReference>
<proteinExistence type="predicted"/>
<protein>
    <submittedName>
        <fullName evidence="1">Uncharacterized protein</fullName>
    </submittedName>
</protein>
<dbReference type="SUPFAM" id="SSF51197">
    <property type="entry name" value="Clavaminate synthase-like"/>
    <property type="match status" value="1"/>
</dbReference>
<dbReference type="AlphaFoldDB" id="A0A382JRJ6"/>
<dbReference type="PANTHER" id="PTHR31630:SF6">
    <property type="entry name" value="PHYTANOYL-COA DIOXYGENASE-RELATED"/>
    <property type="match status" value="1"/>
</dbReference>
<sequence length="91" mass="10637">VIHNAVPDENLEAAVNAIWDFLDVEAHNPGDWYKHPPRMGDRNDSPISQAGMVEIYQHQALWDNRQYPKVHQAFSEIWETDRLWVSLDRAN</sequence>
<feature type="non-terminal residue" evidence="1">
    <location>
        <position position="91"/>
    </location>
</feature>
<reference evidence="1" key="1">
    <citation type="submission" date="2018-05" db="EMBL/GenBank/DDBJ databases">
        <authorList>
            <person name="Lanie J.A."/>
            <person name="Ng W.-L."/>
            <person name="Kazmierczak K.M."/>
            <person name="Andrzejewski T.M."/>
            <person name="Davidsen T.M."/>
            <person name="Wayne K.J."/>
            <person name="Tettelin H."/>
            <person name="Glass J.I."/>
            <person name="Rusch D."/>
            <person name="Podicherti R."/>
            <person name="Tsui H.-C.T."/>
            <person name="Winkler M.E."/>
        </authorList>
    </citation>
    <scope>NUCLEOTIDE SEQUENCE</scope>
</reference>
<name>A0A382JRJ6_9ZZZZ</name>